<keyword evidence="3" id="KW-1185">Reference proteome</keyword>
<accession>A0A318JQF9</accession>
<dbReference type="AlphaFoldDB" id="A0A318JQF9"/>
<reference evidence="2 3" key="1">
    <citation type="submission" date="2018-05" db="EMBL/GenBank/DDBJ databases">
        <title>Genomic Encyclopedia of Type Strains, Phase IV (KMG-IV): sequencing the most valuable type-strain genomes for metagenomic binning, comparative biology and taxonomic classification.</title>
        <authorList>
            <person name="Goeker M."/>
        </authorList>
    </citation>
    <scope>NUCLEOTIDE SEQUENCE [LARGE SCALE GENOMIC DNA]</scope>
    <source>
        <strain evidence="2 3">DSM 44704</strain>
    </source>
</reference>
<evidence type="ECO:0000313" key="2">
    <source>
        <dbReference type="EMBL" id="PXX52626.1"/>
    </source>
</evidence>
<comment type="caution">
    <text evidence="2">The sequence shown here is derived from an EMBL/GenBank/DDBJ whole genome shotgun (WGS) entry which is preliminary data.</text>
</comment>
<keyword evidence="1" id="KW-0812">Transmembrane</keyword>
<protein>
    <submittedName>
        <fullName evidence="2">Uncharacterized protein</fullName>
    </submittedName>
</protein>
<dbReference type="EMBL" id="QJKF01000032">
    <property type="protein sequence ID" value="PXX52626.1"/>
    <property type="molecule type" value="Genomic_DNA"/>
</dbReference>
<evidence type="ECO:0000256" key="1">
    <source>
        <dbReference type="SAM" id="Phobius"/>
    </source>
</evidence>
<keyword evidence="1" id="KW-1133">Transmembrane helix</keyword>
<keyword evidence="1" id="KW-0472">Membrane</keyword>
<gene>
    <name evidence="2" type="ORF">DFR70_13211</name>
</gene>
<name>A0A318JQF9_9NOCA</name>
<organism evidence="2 3">
    <name type="scientific">Nocardia tenerifensis</name>
    <dbReference type="NCBI Taxonomy" id="228006"/>
    <lineage>
        <taxon>Bacteria</taxon>
        <taxon>Bacillati</taxon>
        <taxon>Actinomycetota</taxon>
        <taxon>Actinomycetes</taxon>
        <taxon>Mycobacteriales</taxon>
        <taxon>Nocardiaceae</taxon>
        <taxon>Nocardia</taxon>
    </lineage>
</organism>
<feature type="transmembrane region" description="Helical" evidence="1">
    <location>
        <begin position="6"/>
        <end position="27"/>
    </location>
</feature>
<sequence>MPLLETTLISAATFLGGSGATSFYAWLRVRRAQPAQNVRHEVSAAKQVNDIALATLSRVSEELRVVSLRLDGVEAAQAASIQELDRVTGLFREALAVLRGVIEAAQHGLIPELNLSRELMDEVEHSRGLT</sequence>
<dbReference type="Proteomes" id="UP000247569">
    <property type="component" value="Unassembled WGS sequence"/>
</dbReference>
<proteinExistence type="predicted"/>
<evidence type="ECO:0000313" key="3">
    <source>
        <dbReference type="Proteomes" id="UP000247569"/>
    </source>
</evidence>